<dbReference type="PATRIC" id="fig|36849.3.peg.70"/>
<dbReference type="AlphaFoldDB" id="A0A0P8WUE6"/>
<organism evidence="11 12">
    <name type="scientific">Oxobacter pfennigii</name>
    <dbReference type="NCBI Taxonomy" id="36849"/>
    <lineage>
        <taxon>Bacteria</taxon>
        <taxon>Bacillati</taxon>
        <taxon>Bacillota</taxon>
        <taxon>Clostridia</taxon>
        <taxon>Eubacteriales</taxon>
        <taxon>Clostridiaceae</taxon>
        <taxon>Oxobacter</taxon>
    </lineage>
</organism>
<comment type="subunit">
    <text evidence="10">Probably interacts with PlsX.</text>
</comment>
<keyword evidence="3 10" id="KW-0808">Transferase</keyword>
<dbReference type="UniPathway" id="UPA00085"/>
<evidence type="ECO:0000313" key="12">
    <source>
        <dbReference type="Proteomes" id="UP000050326"/>
    </source>
</evidence>
<evidence type="ECO:0000256" key="6">
    <source>
        <dbReference type="ARBA" id="ARBA00023098"/>
    </source>
</evidence>
<evidence type="ECO:0000256" key="1">
    <source>
        <dbReference type="ARBA" id="ARBA00022475"/>
    </source>
</evidence>
<keyword evidence="7 10" id="KW-0472">Membrane</keyword>
<evidence type="ECO:0000256" key="3">
    <source>
        <dbReference type="ARBA" id="ARBA00022679"/>
    </source>
</evidence>
<keyword evidence="11" id="KW-0012">Acyltransferase</keyword>
<evidence type="ECO:0000256" key="10">
    <source>
        <dbReference type="HAMAP-Rule" id="MF_01043"/>
    </source>
</evidence>
<dbReference type="EC" id="2.3.1.275" evidence="10"/>
<protein>
    <recommendedName>
        <fullName evidence="10">Glycerol-3-phosphate acyltransferase</fullName>
    </recommendedName>
    <alternativeName>
        <fullName evidence="10">Acyl-PO4 G3P acyltransferase</fullName>
    </alternativeName>
    <alternativeName>
        <fullName evidence="10">Acyl-phosphate--glycerol-3-phosphate acyltransferase</fullName>
    </alternativeName>
    <alternativeName>
        <fullName evidence="10">G3P acyltransferase</fullName>
        <shortName evidence="10">GPAT</shortName>
        <ecNumber evidence="10">2.3.1.275</ecNumber>
    </alternativeName>
    <alternativeName>
        <fullName evidence="10">Lysophosphatidic acid synthase</fullName>
        <shortName evidence="10">LPA synthase</shortName>
    </alternativeName>
</protein>
<dbReference type="SMART" id="SM01207">
    <property type="entry name" value="G3P_acyltransf"/>
    <property type="match status" value="1"/>
</dbReference>
<comment type="subcellular location">
    <subcellularLocation>
        <location evidence="10">Cell membrane</location>
        <topology evidence="10">Multi-pass membrane protein</topology>
    </subcellularLocation>
</comment>
<feature type="transmembrane region" description="Helical" evidence="10">
    <location>
        <begin position="162"/>
        <end position="178"/>
    </location>
</feature>
<sequence>MNVLAILAGYLFGCFQTSYIISKVIKKSDIRDTGSKNAGTSNMVMTFGWKLGFMTFLGDIFKIIIPMAIAKYYFNTSPMLNLLLGLGAILGHNFPFYMNFKGGKGTATTLGMLLILDYRICIAISLILVILALITNYIALASMIAIALLPLALYILKYDLNIVLISIFIPMLSVYVHRRNIKDMLSKKEKKISSVFKKKKN</sequence>
<dbReference type="RefSeq" id="WP_054873224.1">
    <property type="nucleotide sequence ID" value="NZ_LKET01000006.1"/>
</dbReference>
<dbReference type="OrthoDB" id="9777124at2"/>
<accession>A0A0P8WUE6</accession>
<reference evidence="11 12" key="1">
    <citation type="submission" date="2015-09" db="EMBL/GenBank/DDBJ databases">
        <title>Genome sequence of Oxobacter pfennigii DSM 3222.</title>
        <authorList>
            <person name="Poehlein A."/>
            <person name="Bengelsdorf F.R."/>
            <person name="Schiel-Bengelsdorf B."/>
            <person name="Duerre P."/>
            <person name="Daniel R."/>
        </authorList>
    </citation>
    <scope>NUCLEOTIDE SEQUENCE [LARGE SCALE GENOMIC DNA]</scope>
    <source>
        <strain evidence="11 12">DSM 3222</strain>
    </source>
</reference>
<keyword evidence="6 10" id="KW-0443">Lipid metabolism</keyword>
<comment type="function">
    <text evidence="10">Catalyzes the transfer of an acyl group from acyl-phosphate (acyl-PO(4)) to glycerol-3-phosphate (G3P) to form lysophosphatidic acid (LPA). This enzyme utilizes acyl-phosphate as fatty acyl donor, but not acyl-CoA or acyl-ACP.</text>
</comment>
<keyword evidence="12" id="KW-1185">Reference proteome</keyword>
<keyword evidence="4 10" id="KW-0812">Transmembrane</keyword>
<comment type="caution">
    <text evidence="10">Lacks conserved residue(s) required for the propagation of feature annotation.</text>
</comment>
<evidence type="ECO:0000256" key="5">
    <source>
        <dbReference type="ARBA" id="ARBA00022989"/>
    </source>
</evidence>
<evidence type="ECO:0000313" key="11">
    <source>
        <dbReference type="EMBL" id="KPU46334.1"/>
    </source>
</evidence>
<dbReference type="GO" id="GO:0008654">
    <property type="term" value="P:phospholipid biosynthetic process"/>
    <property type="evidence" value="ECO:0007669"/>
    <property type="project" value="UniProtKB-UniRule"/>
</dbReference>
<evidence type="ECO:0000256" key="4">
    <source>
        <dbReference type="ARBA" id="ARBA00022692"/>
    </source>
</evidence>
<dbReference type="GO" id="GO:0043772">
    <property type="term" value="F:acyl-phosphate glycerol-3-phosphate acyltransferase activity"/>
    <property type="evidence" value="ECO:0007669"/>
    <property type="project" value="UniProtKB-UniRule"/>
</dbReference>
<dbReference type="STRING" id="36849.OXPF_00620"/>
<evidence type="ECO:0000256" key="2">
    <source>
        <dbReference type="ARBA" id="ARBA00022516"/>
    </source>
</evidence>
<dbReference type="PANTHER" id="PTHR30309:SF0">
    <property type="entry name" value="GLYCEROL-3-PHOSPHATE ACYLTRANSFERASE-RELATED"/>
    <property type="match status" value="1"/>
</dbReference>
<keyword evidence="8 10" id="KW-0594">Phospholipid biosynthesis</keyword>
<proteinExistence type="inferred from homology"/>
<comment type="caution">
    <text evidence="11">The sequence shown here is derived from an EMBL/GenBank/DDBJ whole genome shotgun (WGS) entry which is preliminary data.</text>
</comment>
<feature type="transmembrane region" description="Helical" evidence="10">
    <location>
        <begin position="72"/>
        <end position="90"/>
    </location>
</feature>
<dbReference type="GO" id="GO:0005886">
    <property type="term" value="C:plasma membrane"/>
    <property type="evidence" value="ECO:0007669"/>
    <property type="project" value="UniProtKB-SubCell"/>
</dbReference>
<evidence type="ECO:0000256" key="8">
    <source>
        <dbReference type="ARBA" id="ARBA00023209"/>
    </source>
</evidence>
<dbReference type="HAMAP" id="MF_01043">
    <property type="entry name" value="PlsY"/>
    <property type="match status" value="1"/>
</dbReference>
<feature type="transmembrane region" description="Helical" evidence="10">
    <location>
        <begin position="46"/>
        <end position="65"/>
    </location>
</feature>
<name>A0A0P8WUE6_9CLOT</name>
<dbReference type="NCBIfam" id="TIGR00023">
    <property type="entry name" value="glycerol-3-phosphate 1-O-acyltransferase PlsY"/>
    <property type="match status" value="1"/>
</dbReference>
<dbReference type="Proteomes" id="UP000050326">
    <property type="component" value="Unassembled WGS sequence"/>
</dbReference>
<evidence type="ECO:0000256" key="7">
    <source>
        <dbReference type="ARBA" id="ARBA00023136"/>
    </source>
</evidence>
<keyword evidence="2 10" id="KW-0444">Lipid biosynthesis</keyword>
<keyword evidence="9 10" id="KW-1208">Phospholipid metabolism</keyword>
<dbReference type="EMBL" id="LKET01000006">
    <property type="protein sequence ID" value="KPU46334.1"/>
    <property type="molecule type" value="Genomic_DNA"/>
</dbReference>
<gene>
    <name evidence="11" type="primary">plsY_1</name>
    <name evidence="10" type="synonym">plsY</name>
    <name evidence="11" type="ORF">OXPF_00620</name>
</gene>
<comment type="pathway">
    <text evidence="10">Lipid metabolism; phospholipid metabolism.</text>
</comment>
<comment type="similarity">
    <text evidence="10">Belongs to the PlsY family.</text>
</comment>
<comment type="catalytic activity">
    <reaction evidence="10">
        <text>an acyl phosphate + sn-glycerol 3-phosphate = a 1-acyl-sn-glycero-3-phosphate + phosphate</text>
        <dbReference type="Rhea" id="RHEA:34075"/>
        <dbReference type="ChEBI" id="CHEBI:43474"/>
        <dbReference type="ChEBI" id="CHEBI:57597"/>
        <dbReference type="ChEBI" id="CHEBI:57970"/>
        <dbReference type="ChEBI" id="CHEBI:59918"/>
        <dbReference type="EC" id="2.3.1.275"/>
    </reaction>
</comment>
<evidence type="ECO:0000256" key="9">
    <source>
        <dbReference type="ARBA" id="ARBA00023264"/>
    </source>
</evidence>
<dbReference type="Pfam" id="PF02660">
    <property type="entry name" value="G3P_acyltransf"/>
    <property type="match status" value="1"/>
</dbReference>
<keyword evidence="5 10" id="KW-1133">Transmembrane helix</keyword>
<dbReference type="PANTHER" id="PTHR30309">
    <property type="entry name" value="INNER MEMBRANE PROTEIN YGIH"/>
    <property type="match status" value="1"/>
</dbReference>
<keyword evidence="1 10" id="KW-1003">Cell membrane</keyword>
<dbReference type="InterPro" id="IPR003811">
    <property type="entry name" value="G3P_acylTferase_PlsY"/>
</dbReference>